<sequence length="159" mass="18092">MAPSQKIVIKTMINRVKDGEDIPKSLQYLATHTIPIDVSTQMDLEKTLTPLSGSPHLTGYIHEILKKLDGQKSKAQKIEDQKSVFKKRNSIKKVSKIVFGSKRRSSGVTKKILEDSEENSEDVVHGNSEDVKENSRMFQKKEPKVKKSKMWKKAQKTQN</sequence>
<protein>
    <submittedName>
        <fullName evidence="2">Uncharacterized protein</fullName>
    </submittedName>
</protein>
<comment type="caution">
    <text evidence="2">The sequence shown here is derived from an EMBL/GenBank/DDBJ whole genome shotgun (WGS) entry which is preliminary data.</text>
</comment>
<feature type="region of interest" description="Disordered" evidence="1">
    <location>
        <begin position="110"/>
        <end position="159"/>
    </location>
</feature>
<reference evidence="3" key="1">
    <citation type="submission" date="2017-10" db="EMBL/GenBank/DDBJ databases">
        <title>Rapid genome shrinkage in a self-fertile nematode reveals novel sperm competition proteins.</title>
        <authorList>
            <person name="Yin D."/>
            <person name="Schwarz E.M."/>
            <person name="Thomas C.G."/>
            <person name="Felde R.L."/>
            <person name="Korf I.F."/>
            <person name="Cutter A.D."/>
            <person name="Schartner C.M."/>
            <person name="Ralston E.J."/>
            <person name="Meyer B.J."/>
            <person name="Haag E.S."/>
        </authorList>
    </citation>
    <scope>NUCLEOTIDE SEQUENCE [LARGE SCALE GENOMIC DNA]</scope>
    <source>
        <strain evidence="3">JU1422</strain>
    </source>
</reference>
<feature type="compositionally biased region" description="Basic and acidic residues" evidence="1">
    <location>
        <begin position="122"/>
        <end position="142"/>
    </location>
</feature>
<proteinExistence type="predicted"/>
<evidence type="ECO:0000256" key="1">
    <source>
        <dbReference type="SAM" id="MobiDB-lite"/>
    </source>
</evidence>
<evidence type="ECO:0000313" key="2">
    <source>
        <dbReference type="EMBL" id="PIC43695.1"/>
    </source>
</evidence>
<organism evidence="2 3">
    <name type="scientific">Caenorhabditis nigoni</name>
    <dbReference type="NCBI Taxonomy" id="1611254"/>
    <lineage>
        <taxon>Eukaryota</taxon>
        <taxon>Metazoa</taxon>
        <taxon>Ecdysozoa</taxon>
        <taxon>Nematoda</taxon>
        <taxon>Chromadorea</taxon>
        <taxon>Rhabditida</taxon>
        <taxon>Rhabditina</taxon>
        <taxon>Rhabditomorpha</taxon>
        <taxon>Rhabditoidea</taxon>
        <taxon>Rhabditidae</taxon>
        <taxon>Peloderinae</taxon>
        <taxon>Caenorhabditis</taxon>
    </lineage>
</organism>
<dbReference type="Proteomes" id="UP000230233">
    <property type="component" value="Chromosome II"/>
</dbReference>
<dbReference type="EMBL" id="PDUG01000002">
    <property type="protein sequence ID" value="PIC43695.1"/>
    <property type="molecule type" value="Genomic_DNA"/>
</dbReference>
<feature type="compositionally biased region" description="Basic residues" evidence="1">
    <location>
        <begin position="143"/>
        <end position="159"/>
    </location>
</feature>
<evidence type="ECO:0000313" key="3">
    <source>
        <dbReference type="Proteomes" id="UP000230233"/>
    </source>
</evidence>
<gene>
    <name evidence="2" type="primary">Cni-R03H10.1</name>
    <name evidence="2" type="synonym">Cnig_chr_II.g4335</name>
    <name evidence="2" type="ORF">B9Z55_004335</name>
</gene>
<keyword evidence="3" id="KW-1185">Reference proteome</keyword>
<name>A0A2G5UVW6_9PELO</name>
<dbReference type="AlphaFoldDB" id="A0A2G5UVW6"/>
<accession>A0A2G5UVW6</accession>